<evidence type="ECO:0000259" key="1">
    <source>
        <dbReference type="Pfam" id="PF04471"/>
    </source>
</evidence>
<dbReference type="EC" id="3.1.21.-" evidence="2"/>
<dbReference type="RefSeq" id="WP_276239491.1">
    <property type="nucleotide sequence ID" value="NZ_CP119990.1"/>
</dbReference>
<evidence type="ECO:0000313" key="2">
    <source>
        <dbReference type="EMBL" id="MFC7098951.1"/>
    </source>
</evidence>
<proteinExistence type="predicted"/>
<dbReference type="GO" id="GO:0016787">
    <property type="term" value="F:hydrolase activity"/>
    <property type="evidence" value="ECO:0007669"/>
    <property type="project" value="UniProtKB-KW"/>
</dbReference>
<name>A0ABD5X7I0_9EURY</name>
<feature type="domain" description="Restriction endonuclease type IV Mrr" evidence="1">
    <location>
        <begin position="21"/>
        <end position="130"/>
    </location>
</feature>
<comment type="caution">
    <text evidence="2">The sequence shown here is derived from an EMBL/GenBank/DDBJ whole genome shotgun (WGS) entry which is preliminary data.</text>
</comment>
<keyword evidence="2" id="KW-0540">Nuclease</keyword>
<dbReference type="GO" id="GO:0004519">
    <property type="term" value="F:endonuclease activity"/>
    <property type="evidence" value="ECO:0007669"/>
    <property type="project" value="UniProtKB-KW"/>
</dbReference>
<protein>
    <submittedName>
        <fullName evidence="2">Restriction endonuclease</fullName>
        <ecNumber evidence="2">3.1.21.-</ecNumber>
    </submittedName>
</protein>
<keyword evidence="2" id="KW-0378">Hydrolase</keyword>
<reference evidence="2 3" key="1">
    <citation type="journal article" date="2019" name="Int. J. Syst. Evol. Microbiol.">
        <title>The Global Catalogue of Microorganisms (GCM) 10K type strain sequencing project: providing services to taxonomists for standard genome sequencing and annotation.</title>
        <authorList>
            <consortium name="The Broad Institute Genomics Platform"/>
            <consortium name="The Broad Institute Genome Sequencing Center for Infectious Disease"/>
            <person name="Wu L."/>
            <person name="Ma J."/>
        </authorList>
    </citation>
    <scope>NUCLEOTIDE SEQUENCE [LARGE SCALE GENOMIC DNA]</scope>
    <source>
        <strain evidence="2 3">DT55</strain>
    </source>
</reference>
<sequence>MTGGGTGDPGGGRFDDAQSVRSLSADQLREVVASTWRASGWRVEAADADEDLFVATRGEDGETPRERRLLQVLCGGREPSAPTVRRAVEFMRRHDADGAVVVSTVGFGSGAVAVADAYGVDLVGPAALARAVDTTDEDAARDD</sequence>
<evidence type="ECO:0000313" key="3">
    <source>
        <dbReference type="Proteomes" id="UP001596388"/>
    </source>
</evidence>
<dbReference type="AlphaFoldDB" id="A0ABD5X7I0"/>
<dbReference type="GeneID" id="79271663"/>
<organism evidence="2 3">
    <name type="scientific">Halobaculum marinum</name>
    <dbReference type="NCBI Taxonomy" id="3031996"/>
    <lineage>
        <taxon>Archaea</taxon>
        <taxon>Methanobacteriati</taxon>
        <taxon>Methanobacteriota</taxon>
        <taxon>Stenosarchaea group</taxon>
        <taxon>Halobacteria</taxon>
        <taxon>Halobacteriales</taxon>
        <taxon>Haloferacaceae</taxon>
        <taxon>Halobaculum</taxon>
    </lineage>
</organism>
<keyword evidence="2" id="KW-0255">Endonuclease</keyword>
<dbReference type="Proteomes" id="UP001596388">
    <property type="component" value="Unassembled WGS sequence"/>
</dbReference>
<dbReference type="EMBL" id="JBHTAG010000004">
    <property type="protein sequence ID" value="MFC7098951.1"/>
    <property type="molecule type" value="Genomic_DNA"/>
</dbReference>
<keyword evidence="3" id="KW-1185">Reference proteome</keyword>
<dbReference type="InterPro" id="IPR007560">
    <property type="entry name" value="Restrct_endonuc_IV_Mrr"/>
</dbReference>
<dbReference type="Pfam" id="PF04471">
    <property type="entry name" value="Mrr_cat"/>
    <property type="match status" value="1"/>
</dbReference>
<accession>A0ABD5X7I0</accession>
<gene>
    <name evidence="2" type="ORF">ACFQKD_16720</name>
</gene>